<keyword evidence="3 6" id="KW-0812">Transmembrane</keyword>
<accession>A0A2P5AZH3</accession>
<evidence type="ECO:0000256" key="4">
    <source>
        <dbReference type="ARBA" id="ARBA00022989"/>
    </source>
</evidence>
<evidence type="ECO:0000313" key="8">
    <source>
        <dbReference type="EMBL" id="PON41967.1"/>
    </source>
</evidence>
<dbReference type="AlphaFoldDB" id="A0A2P5AZH3"/>
<gene>
    <name evidence="8" type="ORF">TorRG33x02_336910</name>
</gene>
<dbReference type="InParanoid" id="A0A2P5AZH3"/>
<dbReference type="GO" id="GO:0032977">
    <property type="term" value="F:membrane insertase activity"/>
    <property type="evidence" value="ECO:0007669"/>
    <property type="project" value="InterPro"/>
</dbReference>
<dbReference type="InterPro" id="IPR001708">
    <property type="entry name" value="YidC/ALB3/OXA1/COX18"/>
</dbReference>
<evidence type="ECO:0000313" key="9">
    <source>
        <dbReference type="Proteomes" id="UP000237000"/>
    </source>
</evidence>
<evidence type="ECO:0000256" key="1">
    <source>
        <dbReference type="ARBA" id="ARBA00004141"/>
    </source>
</evidence>
<keyword evidence="5" id="KW-0472">Membrane</keyword>
<keyword evidence="9" id="KW-1185">Reference proteome</keyword>
<dbReference type="EMBL" id="JXTC01000647">
    <property type="protein sequence ID" value="PON41967.1"/>
    <property type="molecule type" value="Genomic_DNA"/>
</dbReference>
<comment type="subcellular location">
    <subcellularLocation>
        <location evidence="1 6">Membrane</location>
        <topology evidence="1 6">Multi-pass membrane protein</topology>
    </subcellularLocation>
</comment>
<evidence type="ECO:0000256" key="3">
    <source>
        <dbReference type="ARBA" id="ARBA00022692"/>
    </source>
</evidence>
<dbReference type="GO" id="GO:0032979">
    <property type="term" value="P:protein insertion into mitochondrial inner membrane from matrix"/>
    <property type="evidence" value="ECO:0007669"/>
    <property type="project" value="TreeGrafter"/>
</dbReference>
<dbReference type="Proteomes" id="UP000237000">
    <property type="component" value="Unassembled WGS sequence"/>
</dbReference>
<dbReference type="STRING" id="63057.A0A2P5AZH3"/>
<reference evidence="9" key="1">
    <citation type="submission" date="2016-06" db="EMBL/GenBank/DDBJ databases">
        <title>Parallel loss of symbiosis genes in relatives of nitrogen-fixing non-legume Parasponia.</title>
        <authorList>
            <person name="Van Velzen R."/>
            <person name="Holmer R."/>
            <person name="Bu F."/>
            <person name="Rutten L."/>
            <person name="Van Zeijl A."/>
            <person name="Liu W."/>
            <person name="Santuari L."/>
            <person name="Cao Q."/>
            <person name="Sharma T."/>
            <person name="Shen D."/>
            <person name="Roswanjaya Y."/>
            <person name="Wardhani T."/>
            <person name="Kalhor M.S."/>
            <person name="Jansen J."/>
            <person name="Van den Hoogen J."/>
            <person name="Gungor B."/>
            <person name="Hartog M."/>
            <person name="Hontelez J."/>
            <person name="Verver J."/>
            <person name="Yang W.-C."/>
            <person name="Schijlen E."/>
            <person name="Repin R."/>
            <person name="Schilthuizen M."/>
            <person name="Schranz E."/>
            <person name="Heidstra R."/>
            <person name="Miyata K."/>
            <person name="Fedorova E."/>
            <person name="Kohlen W."/>
            <person name="Bisseling T."/>
            <person name="Smit S."/>
            <person name="Geurts R."/>
        </authorList>
    </citation>
    <scope>NUCLEOTIDE SEQUENCE [LARGE SCALE GENOMIC DNA]</scope>
    <source>
        <strain evidence="9">cv. RG33-2</strain>
    </source>
</reference>
<evidence type="ECO:0000256" key="6">
    <source>
        <dbReference type="RuleBase" id="RU003945"/>
    </source>
</evidence>
<evidence type="ECO:0000256" key="2">
    <source>
        <dbReference type="ARBA" id="ARBA00010583"/>
    </source>
</evidence>
<evidence type="ECO:0000256" key="5">
    <source>
        <dbReference type="ARBA" id="ARBA00023136"/>
    </source>
</evidence>
<keyword evidence="4" id="KW-1133">Transmembrane helix</keyword>
<organism evidence="8 9">
    <name type="scientific">Trema orientale</name>
    <name type="common">Charcoal tree</name>
    <name type="synonym">Celtis orientalis</name>
    <dbReference type="NCBI Taxonomy" id="63057"/>
    <lineage>
        <taxon>Eukaryota</taxon>
        <taxon>Viridiplantae</taxon>
        <taxon>Streptophyta</taxon>
        <taxon>Embryophyta</taxon>
        <taxon>Tracheophyta</taxon>
        <taxon>Spermatophyta</taxon>
        <taxon>Magnoliopsida</taxon>
        <taxon>eudicotyledons</taxon>
        <taxon>Gunneridae</taxon>
        <taxon>Pentapetalae</taxon>
        <taxon>rosids</taxon>
        <taxon>fabids</taxon>
        <taxon>Rosales</taxon>
        <taxon>Cannabaceae</taxon>
        <taxon>Trema</taxon>
    </lineage>
</organism>
<dbReference type="FunCoup" id="A0A2P5AZH3">
    <property type="interactions" value="2810"/>
</dbReference>
<dbReference type="InterPro" id="IPR028055">
    <property type="entry name" value="YidC/Oxa/ALB_C"/>
</dbReference>
<dbReference type="GO" id="GO:0005743">
    <property type="term" value="C:mitochondrial inner membrane"/>
    <property type="evidence" value="ECO:0007669"/>
    <property type="project" value="TreeGrafter"/>
</dbReference>
<dbReference type="OrthoDB" id="2148490at2759"/>
<proteinExistence type="inferred from homology"/>
<dbReference type="CDD" id="cd20069">
    <property type="entry name" value="5TM_Oxa1-like"/>
    <property type="match status" value="1"/>
</dbReference>
<protein>
    <submittedName>
        <fullName evidence="8">Membrane insertase</fullName>
    </submittedName>
</protein>
<evidence type="ECO:0000259" key="7">
    <source>
        <dbReference type="Pfam" id="PF02096"/>
    </source>
</evidence>
<name>A0A2P5AZH3_TREOI</name>
<dbReference type="Pfam" id="PF02096">
    <property type="entry name" value="60KD_IMP"/>
    <property type="match status" value="1"/>
</dbReference>
<comment type="similarity">
    <text evidence="6">Belongs to the OXA1/ALB3/YidC family.</text>
</comment>
<feature type="domain" description="Membrane insertase YidC/Oxa/ALB C-terminal" evidence="7">
    <location>
        <begin position="224"/>
        <end position="394"/>
    </location>
</feature>
<dbReference type="PANTHER" id="PTHR12428:SF34">
    <property type="entry name" value="MITOCHONDRIAL INNER MEMBRANE PROTEIN OXA1-LIKE"/>
    <property type="match status" value="1"/>
</dbReference>
<dbReference type="PANTHER" id="PTHR12428">
    <property type="entry name" value="OXA1"/>
    <property type="match status" value="1"/>
</dbReference>
<comment type="similarity">
    <text evidence="2">Belongs to the OXA1/ALB3/YidC (TC 2.A.9.2) family.</text>
</comment>
<comment type="caution">
    <text evidence="8">The sequence shown here is derived from an EMBL/GenBank/DDBJ whole genome shotgun (WGS) entry which is preliminary data.</text>
</comment>
<sequence length="508" mass="56106">MSSQEKWYLEKWARNEPARAFVQYGRTYTRSLCFRVVISHPRLIEAPSLQLAFVFLVQSHQAAMAYRRSLSSRATIVARQCHPSVCHLLHDDDRSKPQPANGDFSSQSSDSFVQRRFFGNGVSKFGYGGFGGVYQDRRFSKALVSSSSGFAFCRYMSTAHDEVSEKFGIGSDVAEVLNDTAIQTVASQAPVVDEVAIAAADSFLPVQLLQYLIDAVHTYAGLNWWAAIALTTLMIRGSTIPLIINQLKATSKLTLMRPHLEEIKQQIQDGNIGTIEGQQQMNKLFHEYGVSPFTPLKGLFIQGPVFISFFLAINNMAEKVPSFKGGGVSWFVDLTTPDSLYILPILTGLTFLVTVECNMQEGLEGNPIAGTMKNVSRGLAVLTVPFTMSFPKTLAAIKNPGVKRFLGIPEIPVTQPSTGQQSNQPTFASLFSTLKQSAAVTQEPAESSKLADRRISSSSVISQRLRSLEKQVKGRKKNKKRALCYPSDMDRFDCCFLFISSSVVDDLS</sequence>